<comment type="function">
    <text evidence="10">Lyase that catalyzes the covalent linking of the heme group to the cytochrome C apoprotein to produce the mature functional cytochrome.</text>
</comment>
<feature type="compositionally biased region" description="Polar residues" evidence="11">
    <location>
        <begin position="7"/>
        <end position="23"/>
    </location>
</feature>
<comment type="catalytic activity">
    <reaction evidence="10">
        <text>holo-[cytochrome c] = apo-[cytochrome c] + heme b</text>
        <dbReference type="Rhea" id="RHEA:22648"/>
        <dbReference type="Rhea" id="RHEA-COMP:10725"/>
        <dbReference type="Rhea" id="RHEA-COMP:10726"/>
        <dbReference type="ChEBI" id="CHEBI:29950"/>
        <dbReference type="ChEBI" id="CHEBI:60344"/>
        <dbReference type="ChEBI" id="CHEBI:83739"/>
        <dbReference type="EC" id="4.4.1.17"/>
    </reaction>
</comment>
<keyword evidence="6 10" id="KW-0408">Iron</keyword>
<dbReference type="GO" id="GO:0046872">
    <property type="term" value="F:metal ion binding"/>
    <property type="evidence" value="ECO:0007669"/>
    <property type="project" value="UniProtKB-KW"/>
</dbReference>
<dbReference type="PANTHER" id="PTHR12743:SF0">
    <property type="entry name" value="HOLOCYTOCHROME C-TYPE SYNTHASE"/>
    <property type="match status" value="1"/>
</dbReference>
<comment type="caution">
    <text evidence="12">The sequence shown here is derived from an EMBL/GenBank/DDBJ whole genome shotgun (WGS) entry which is preliminary data.</text>
</comment>
<comment type="subcellular location">
    <subcellularLocation>
        <location evidence="1 10">Mitochondrion inner membrane</location>
    </subcellularLocation>
</comment>
<keyword evidence="3 10" id="KW-0349">Heme</keyword>
<evidence type="ECO:0000256" key="5">
    <source>
        <dbReference type="ARBA" id="ARBA00022792"/>
    </source>
</evidence>
<keyword evidence="7 10" id="KW-0496">Mitochondrion</keyword>
<proteinExistence type="inferred from homology"/>
<keyword evidence="5 10" id="KW-0999">Mitochondrion inner membrane</keyword>
<dbReference type="PROSITE" id="PS00822">
    <property type="entry name" value="CYTO_HEME_LYASE_2"/>
    <property type="match status" value="1"/>
</dbReference>
<keyword evidence="13" id="KW-1185">Reference proteome</keyword>
<evidence type="ECO:0000256" key="6">
    <source>
        <dbReference type="ARBA" id="ARBA00023004"/>
    </source>
</evidence>
<keyword evidence="8 10" id="KW-0472">Membrane</keyword>
<evidence type="ECO:0000256" key="2">
    <source>
        <dbReference type="ARBA" id="ARBA00007255"/>
    </source>
</evidence>
<dbReference type="PANTHER" id="PTHR12743">
    <property type="entry name" value="CYTOCHROME C1 HEME LYASE"/>
    <property type="match status" value="1"/>
</dbReference>
<evidence type="ECO:0000313" key="12">
    <source>
        <dbReference type="EMBL" id="KAJ1917203.1"/>
    </source>
</evidence>
<dbReference type="EC" id="4.4.1.17" evidence="10"/>
<gene>
    <name evidence="12" type="primary">CYT2</name>
    <name evidence="12" type="ORF">H4219_003333</name>
</gene>
<comment type="similarity">
    <text evidence="2 10">Belongs to the cytochrome c-type heme lyase family.</text>
</comment>
<feature type="compositionally biased region" description="Polar residues" evidence="11">
    <location>
        <begin position="33"/>
        <end position="52"/>
    </location>
</feature>
<evidence type="ECO:0000256" key="4">
    <source>
        <dbReference type="ARBA" id="ARBA00022723"/>
    </source>
</evidence>
<sequence length="248" mass="28027">MSKHINKYNNMPTDLDKNSNTPPGSGGGGALSQDRTVSSIPRSQKYGQSGPSQCPAVEAHDDKPTSSKQTTPDEKEMKKGGGGSSSKGASTTGNQDYWVYPSEQMFYNAMKRKDWNPDSKDMKFVVPIHNAVNEMAWLKILDWEKRYSETCGNPKLTKFEGRSKDYTPKARFRSLVGYQLPFDRHDWTIDRCGKDVTYVIDFYEGKKIPPPSNSSPQTHNLPSFYLDVRPAITDFESLCDRVKHFFGF</sequence>
<dbReference type="EMBL" id="JANBPU010000078">
    <property type="protein sequence ID" value="KAJ1917203.1"/>
    <property type="molecule type" value="Genomic_DNA"/>
</dbReference>
<dbReference type="GO" id="GO:0005743">
    <property type="term" value="C:mitochondrial inner membrane"/>
    <property type="evidence" value="ECO:0007669"/>
    <property type="project" value="UniProtKB-SubCell"/>
</dbReference>
<evidence type="ECO:0000256" key="10">
    <source>
        <dbReference type="RuleBase" id="RU363130"/>
    </source>
</evidence>
<feature type="region of interest" description="Disordered" evidence="11">
    <location>
        <begin position="1"/>
        <end position="95"/>
    </location>
</feature>
<feature type="compositionally biased region" description="Basic and acidic residues" evidence="11">
    <location>
        <begin position="58"/>
        <end position="79"/>
    </location>
</feature>
<dbReference type="InterPro" id="IPR000511">
    <property type="entry name" value="Holocyt_c/c1_synthase"/>
</dbReference>
<dbReference type="OrthoDB" id="4243at2759"/>
<keyword evidence="4 10" id="KW-0479">Metal-binding</keyword>
<evidence type="ECO:0000256" key="8">
    <source>
        <dbReference type="ARBA" id="ARBA00023136"/>
    </source>
</evidence>
<dbReference type="Proteomes" id="UP001150538">
    <property type="component" value="Unassembled WGS sequence"/>
</dbReference>
<evidence type="ECO:0000256" key="9">
    <source>
        <dbReference type="ARBA" id="ARBA00023239"/>
    </source>
</evidence>
<evidence type="ECO:0000256" key="11">
    <source>
        <dbReference type="SAM" id="MobiDB-lite"/>
    </source>
</evidence>
<evidence type="ECO:0000256" key="7">
    <source>
        <dbReference type="ARBA" id="ARBA00023128"/>
    </source>
</evidence>
<evidence type="ECO:0000256" key="1">
    <source>
        <dbReference type="ARBA" id="ARBA00004273"/>
    </source>
</evidence>
<protein>
    <recommendedName>
        <fullName evidence="10">Holocytochrome c-type synthase</fullName>
        <ecNumber evidence="10">4.4.1.17</ecNumber>
    </recommendedName>
</protein>
<evidence type="ECO:0000256" key="3">
    <source>
        <dbReference type="ARBA" id="ARBA00022617"/>
    </source>
</evidence>
<reference evidence="12" key="1">
    <citation type="submission" date="2022-07" db="EMBL/GenBank/DDBJ databases">
        <title>Phylogenomic reconstructions and comparative analyses of Kickxellomycotina fungi.</title>
        <authorList>
            <person name="Reynolds N.K."/>
            <person name="Stajich J.E."/>
            <person name="Barry K."/>
            <person name="Grigoriev I.V."/>
            <person name="Crous P."/>
            <person name="Smith M.E."/>
        </authorList>
    </citation>
    <scope>NUCLEOTIDE SEQUENCE</scope>
    <source>
        <strain evidence="12">NBRC 100468</strain>
    </source>
</reference>
<dbReference type="GO" id="GO:0004408">
    <property type="term" value="F:holocytochrome-c synthase activity"/>
    <property type="evidence" value="ECO:0007669"/>
    <property type="project" value="UniProtKB-EC"/>
</dbReference>
<name>A0A9W7ZZ10_9FUNG</name>
<organism evidence="12 13">
    <name type="scientific">Mycoemilia scoparia</name>
    <dbReference type="NCBI Taxonomy" id="417184"/>
    <lineage>
        <taxon>Eukaryota</taxon>
        <taxon>Fungi</taxon>
        <taxon>Fungi incertae sedis</taxon>
        <taxon>Zoopagomycota</taxon>
        <taxon>Kickxellomycotina</taxon>
        <taxon>Kickxellomycetes</taxon>
        <taxon>Kickxellales</taxon>
        <taxon>Kickxellaceae</taxon>
        <taxon>Mycoemilia</taxon>
    </lineage>
</organism>
<dbReference type="Pfam" id="PF01265">
    <property type="entry name" value="Cyto_heme_lyase"/>
    <property type="match status" value="1"/>
</dbReference>
<accession>A0A9W7ZZ10</accession>
<keyword evidence="9 10" id="KW-0456">Lyase</keyword>
<dbReference type="AlphaFoldDB" id="A0A9W7ZZ10"/>
<evidence type="ECO:0000313" key="13">
    <source>
        <dbReference type="Proteomes" id="UP001150538"/>
    </source>
</evidence>